<dbReference type="GO" id="GO:0006979">
    <property type="term" value="P:response to oxidative stress"/>
    <property type="evidence" value="ECO:0007669"/>
    <property type="project" value="InterPro"/>
</dbReference>
<dbReference type="SUPFAM" id="SSF82784">
    <property type="entry name" value="OsmC-like"/>
    <property type="match status" value="1"/>
</dbReference>
<evidence type="ECO:0000313" key="6">
    <source>
        <dbReference type="Proteomes" id="UP000650605"/>
    </source>
</evidence>
<dbReference type="RefSeq" id="WP_013309264.1">
    <property type="nucleotide sequence ID" value="NZ_CP011420.1"/>
</dbReference>
<reference evidence="2" key="3">
    <citation type="submission" date="2020-12" db="EMBL/GenBank/DDBJ databases">
        <title>Paenibacillus polymyxa LMG 27872: a double-edged sword.</title>
        <authorList>
            <person name="Langendries S."/>
            <person name="Garcia Mendez S."/>
            <person name="Beirinckx S."/>
            <person name="Viaene T."/>
            <person name="Baeyen S."/>
            <person name="Goeminne G."/>
            <person name="Willems A."/>
            <person name="Debode J."/>
            <person name="Goormachtig S."/>
        </authorList>
    </citation>
    <scope>NUCLEOTIDE SEQUENCE</scope>
    <source>
        <strain evidence="2">LMG 27872</strain>
    </source>
</reference>
<dbReference type="InterPro" id="IPR019953">
    <property type="entry name" value="OHR"/>
</dbReference>
<reference evidence="4" key="2">
    <citation type="submission" date="2016-05" db="EMBL/GenBank/DDBJ databases">
        <authorList>
            <person name="Zheng J."/>
            <person name="Timme R."/>
            <person name="Allard M."/>
            <person name="Strain E."/>
            <person name="Luo Y."/>
            <person name="Brown E."/>
        </authorList>
    </citation>
    <scope>NUCLEOTIDE SEQUENCE</scope>
    <source>
        <strain evidence="4">CFSAN034343</strain>
    </source>
</reference>
<dbReference type="eggNOG" id="COG1764">
    <property type="taxonomic scope" value="Bacteria"/>
</dbReference>
<dbReference type="Proteomes" id="UP000650605">
    <property type="component" value="Unassembled WGS sequence"/>
</dbReference>
<sequence length="139" mass="14525">MEALYTASATVHGGRDGSVASSDGVLKHKLSTPKELGGAGGEATNPEQLFAAGYGACYESALANVARKAKVKVDNVEVTSHVSIGKDPSDGGFQLAVRLDVKIPGIERAQAEDLARQAHDFCPYSKATRGNIDVELNVI</sequence>
<protein>
    <submittedName>
        <fullName evidence="4">Ohr subfamily peroxiredoxin</fullName>
    </submittedName>
    <submittedName>
        <fullName evidence="2">Organic hydroperoxide resistance protein</fullName>
    </submittedName>
</protein>
<evidence type="ECO:0000313" key="4">
    <source>
        <dbReference type="EMBL" id="ODA08549.1"/>
    </source>
</evidence>
<proteinExistence type="inferred from homology"/>
<dbReference type="Pfam" id="PF02566">
    <property type="entry name" value="OsmC"/>
    <property type="match status" value="1"/>
</dbReference>
<keyword evidence="5" id="KW-1185">Reference proteome</keyword>
<name>A0A074LK90_PAEPO</name>
<dbReference type="Gene3D" id="3.30.300.20">
    <property type="match status" value="1"/>
</dbReference>
<evidence type="ECO:0000256" key="1">
    <source>
        <dbReference type="ARBA" id="ARBA00007378"/>
    </source>
</evidence>
<dbReference type="Gene3D" id="2.20.25.10">
    <property type="match status" value="1"/>
</dbReference>
<comment type="similarity">
    <text evidence="1">Belongs to the OsmC/Ohr family.</text>
</comment>
<reference evidence="5" key="1">
    <citation type="submission" date="2016-05" db="EMBL/GenBank/DDBJ databases">
        <title>Whole genome shotgun sequencing of cultured foodborne pathogen.</title>
        <authorList>
            <person name="Zheng J."/>
            <person name="Timme R."/>
            <person name="Allard M."/>
            <person name="Strain E."/>
            <person name="Luo Y."/>
            <person name="Brown E."/>
        </authorList>
    </citation>
    <scope>NUCLEOTIDE SEQUENCE [LARGE SCALE GENOMIC DNA]</scope>
    <source>
        <strain evidence="5">CFSAN034343</strain>
    </source>
</reference>
<dbReference type="InterPro" id="IPR036102">
    <property type="entry name" value="OsmC/Ohrsf"/>
</dbReference>
<dbReference type="InterPro" id="IPR015946">
    <property type="entry name" value="KH_dom-like_a/b"/>
</dbReference>
<dbReference type="EMBL" id="JAEHFQ010000001">
    <property type="protein sequence ID" value="MBM0631923.1"/>
    <property type="molecule type" value="Genomic_DNA"/>
</dbReference>
<dbReference type="Proteomes" id="UP000094974">
    <property type="component" value="Unassembled WGS sequence"/>
</dbReference>
<evidence type="ECO:0000313" key="2">
    <source>
        <dbReference type="EMBL" id="MBM0631923.1"/>
    </source>
</evidence>
<dbReference type="PANTHER" id="PTHR33797">
    <property type="entry name" value="ORGANIC HYDROPEROXIDE RESISTANCE PROTEIN-LIKE"/>
    <property type="match status" value="1"/>
</dbReference>
<dbReference type="InterPro" id="IPR003718">
    <property type="entry name" value="OsmC/Ohr_fam"/>
</dbReference>
<evidence type="ECO:0000313" key="5">
    <source>
        <dbReference type="Proteomes" id="UP000094974"/>
    </source>
</evidence>
<accession>A0A074LK90</accession>
<dbReference type="PANTHER" id="PTHR33797:SF2">
    <property type="entry name" value="ORGANIC HYDROPEROXIDE RESISTANCE PROTEIN-LIKE"/>
    <property type="match status" value="1"/>
</dbReference>
<dbReference type="EMBL" id="JARVWT010000001">
    <property type="protein sequence ID" value="MDH2330149.1"/>
    <property type="molecule type" value="Genomic_DNA"/>
</dbReference>
<comment type="caution">
    <text evidence="2">The sequence shown here is derived from an EMBL/GenBank/DDBJ whole genome shotgun (WGS) entry which is preliminary data.</text>
</comment>
<reference evidence="3" key="4">
    <citation type="submission" date="2023-04" db="EMBL/GenBank/DDBJ databases">
        <title>Uncovering the Secrets of Slow-Growing Bacteria in Tropical Savanna Soil through Cultivation and Genomic Analysis.</title>
        <authorList>
            <person name="Goncalves O.S."/>
            <person name="Santana M.F."/>
        </authorList>
    </citation>
    <scope>NUCLEOTIDE SEQUENCE</scope>
    <source>
        <strain evidence="3">ANTI</strain>
    </source>
</reference>
<dbReference type="Proteomes" id="UP001229409">
    <property type="component" value="Unassembled WGS sequence"/>
</dbReference>
<organism evidence="2 6">
    <name type="scientific">Paenibacillus polymyxa</name>
    <name type="common">Bacillus polymyxa</name>
    <dbReference type="NCBI Taxonomy" id="1406"/>
    <lineage>
        <taxon>Bacteria</taxon>
        <taxon>Bacillati</taxon>
        <taxon>Bacillota</taxon>
        <taxon>Bacilli</taxon>
        <taxon>Bacillales</taxon>
        <taxon>Paenibacillaceae</taxon>
        <taxon>Paenibacillus</taxon>
    </lineage>
</organism>
<evidence type="ECO:0000313" key="3">
    <source>
        <dbReference type="EMBL" id="MDH2330149.1"/>
    </source>
</evidence>
<gene>
    <name evidence="4" type="ORF">A7312_03865</name>
    <name evidence="2" type="ORF">JDW19_02080</name>
    <name evidence="3" type="ORF">QDS18_04650</name>
</gene>
<dbReference type="NCBIfam" id="TIGR03561">
    <property type="entry name" value="organ_hyd_perox"/>
    <property type="match status" value="1"/>
</dbReference>
<dbReference type="EMBL" id="LYND01000129">
    <property type="protein sequence ID" value="ODA08549.1"/>
    <property type="molecule type" value="Genomic_DNA"/>
</dbReference>
<dbReference type="AlphaFoldDB" id="A0A074LK90"/>